<dbReference type="SUPFAM" id="SSF51971">
    <property type="entry name" value="Nucleotide-binding domain"/>
    <property type="match status" value="1"/>
</dbReference>
<proteinExistence type="predicted"/>
<reference evidence="7 8" key="1">
    <citation type="submission" date="2024-06" db="EMBL/GenBank/DDBJ databases">
        <title>Sorghum-associated microbial communities from plants grown in Nebraska, USA.</title>
        <authorList>
            <person name="Schachtman D."/>
        </authorList>
    </citation>
    <scope>NUCLEOTIDE SEQUENCE [LARGE SCALE GENOMIC DNA]</scope>
    <source>
        <strain evidence="7 8">3207</strain>
    </source>
</reference>
<comment type="cofactor">
    <cofactor evidence="1">
        <name>FAD</name>
        <dbReference type="ChEBI" id="CHEBI:57692"/>
    </cofactor>
</comment>
<keyword evidence="4" id="KW-0521">NADP</keyword>
<dbReference type="RefSeq" id="WP_354549753.1">
    <property type="nucleotide sequence ID" value="NZ_JBEPSM010000001.1"/>
</dbReference>
<protein>
    <submittedName>
        <fullName evidence="7">Ferredoxin--NADP+ reductase</fullName>
        <ecNumber evidence="7">1.18.1.2</ecNumber>
        <ecNumber evidence="7">1.19.1.1</ecNumber>
    </submittedName>
</protein>
<dbReference type="EC" id="1.19.1.1" evidence="7"/>
<dbReference type="Pfam" id="PF07992">
    <property type="entry name" value="Pyr_redox_2"/>
    <property type="match status" value="1"/>
</dbReference>
<sequence>MSPLSIGIVGAGPAGCFAAQALSKDFMDAEITILDRLPVPFGLLRYGVAADHQGTKAVQHQFERLFSRPNVEFVGGLDYGRDVDLDRLRSIFDVVVLATGAPDDRRLGVEGETLEGVIGAGRLTRALNSHPEAGAELPVVLPRVGIVGSGNVAADLLRLLSKTSVEWDGSDMDDALLHQILPRPVTEVHLISRSDAVEARWDAAMLRELASLKRPRFQVLTGSIGSRGSPEADALRELVAARSEPTDLSINLHFACVVEQVLGRDRVEGIRIRSHTGLRKDLPVDTVLTAIGFEPRPVETVPPRVYRTGWLRTGPQGTIPAQRTLSKQLALEIARDLRSGLIQPGRPGCAALPAGRTTNFAGWRRIDAYERAQAVEQRVRLKISDIETLYAVGQDANLAVAPARGTSK</sequence>
<name>A0ABV2QWR0_9HYPH</name>
<dbReference type="Gene3D" id="3.40.50.720">
    <property type="entry name" value="NAD(P)-binding Rossmann-like Domain"/>
    <property type="match status" value="1"/>
</dbReference>
<evidence type="ECO:0000256" key="5">
    <source>
        <dbReference type="ARBA" id="ARBA00023002"/>
    </source>
</evidence>
<dbReference type="EMBL" id="JBEPSM010000001">
    <property type="protein sequence ID" value="MET4633454.1"/>
    <property type="molecule type" value="Genomic_DNA"/>
</dbReference>
<comment type="caution">
    <text evidence="7">The sequence shown here is derived from an EMBL/GenBank/DDBJ whole genome shotgun (WGS) entry which is preliminary data.</text>
</comment>
<dbReference type="Gene3D" id="3.50.50.60">
    <property type="entry name" value="FAD/NAD(P)-binding domain"/>
    <property type="match status" value="1"/>
</dbReference>
<keyword evidence="5 7" id="KW-0560">Oxidoreductase</keyword>
<keyword evidence="2" id="KW-0285">Flavoprotein</keyword>
<organism evidence="7 8">
    <name type="scientific">Kaistia defluvii</name>
    <dbReference type="NCBI Taxonomy" id="410841"/>
    <lineage>
        <taxon>Bacteria</taxon>
        <taxon>Pseudomonadati</taxon>
        <taxon>Pseudomonadota</taxon>
        <taxon>Alphaproteobacteria</taxon>
        <taxon>Hyphomicrobiales</taxon>
        <taxon>Kaistiaceae</taxon>
        <taxon>Kaistia</taxon>
    </lineage>
</organism>
<dbReference type="InterPro" id="IPR055275">
    <property type="entry name" value="Ferredox_Rdtase"/>
</dbReference>
<dbReference type="InterPro" id="IPR036188">
    <property type="entry name" value="FAD/NAD-bd_sf"/>
</dbReference>
<evidence type="ECO:0000256" key="4">
    <source>
        <dbReference type="ARBA" id="ARBA00022857"/>
    </source>
</evidence>
<dbReference type="InterPro" id="IPR023753">
    <property type="entry name" value="FAD/NAD-binding_dom"/>
</dbReference>
<dbReference type="Proteomes" id="UP001549321">
    <property type="component" value="Unassembled WGS sequence"/>
</dbReference>
<keyword evidence="3" id="KW-0274">FAD</keyword>
<dbReference type="EC" id="1.18.1.2" evidence="7"/>
<feature type="domain" description="FAD/NAD(P)-binding" evidence="6">
    <location>
        <begin position="7"/>
        <end position="198"/>
    </location>
</feature>
<dbReference type="PRINTS" id="PR00419">
    <property type="entry name" value="ADXRDTASE"/>
</dbReference>
<evidence type="ECO:0000256" key="2">
    <source>
        <dbReference type="ARBA" id="ARBA00022630"/>
    </source>
</evidence>
<dbReference type="PANTHER" id="PTHR48467">
    <property type="entry name" value="GLUTAMATE SYNTHASE 1 [NADH], CHLOROPLASTIC-LIKE"/>
    <property type="match status" value="1"/>
</dbReference>
<accession>A0ABV2QWR0</accession>
<gene>
    <name evidence="7" type="ORF">ABIE08_001367</name>
</gene>
<evidence type="ECO:0000259" key="6">
    <source>
        <dbReference type="Pfam" id="PF07992"/>
    </source>
</evidence>
<evidence type="ECO:0000256" key="1">
    <source>
        <dbReference type="ARBA" id="ARBA00001974"/>
    </source>
</evidence>
<dbReference type="PANTHER" id="PTHR48467:SF1">
    <property type="entry name" value="GLUTAMATE SYNTHASE 1 [NADH], CHLOROPLASTIC-LIKE"/>
    <property type="match status" value="1"/>
</dbReference>
<evidence type="ECO:0000256" key="3">
    <source>
        <dbReference type="ARBA" id="ARBA00022827"/>
    </source>
</evidence>
<dbReference type="GO" id="GO:0004324">
    <property type="term" value="F:ferredoxin-NADP+ reductase activity"/>
    <property type="evidence" value="ECO:0007669"/>
    <property type="project" value="UniProtKB-EC"/>
</dbReference>
<evidence type="ECO:0000313" key="7">
    <source>
        <dbReference type="EMBL" id="MET4633454.1"/>
    </source>
</evidence>
<keyword evidence="8" id="KW-1185">Reference proteome</keyword>
<evidence type="ECO:0000313" key="8">
    <source>
        <dbReference type="Proteomes" id="UP001549321"/>
    </source>
</evidence>